<evidence type="ECO:0000313" key="3">
    <source>
        <dbReference type="EMBL" id="QQZ50745.1"/>
    </source>
</evidence>
<evidence type="ECO:0000256" key="1">
    <source>
        <dbReference type="SAM" id="MobiDB-lite"/>
    </source>
</evidence>
<gene>
    <name evidence="3" type="ORF">JKL49_05040</name>
</gene>
<reference evidence="3" key="1">
    <citation type="submission" date="2021-01" db="EMBL/GenBank/DDBJ databases">
        <title>Genome sequence of Phenylobacterium sp. 20VBR1 isolated from a valley glaceir, Ny-Alesund, Svalbard.</title>
        <authorList>
            <person name="Thomas F.A."/>
            <person name="Krishnan K.P."/>
            <person name="Sinha R.K."/>
        </authorList>
    </citation>
    <scope>NUCLEOTIDE SEQUENCE</scope>
    <source>
        <strain evidence="3">20VBR1</strain>
    </source>
</reference>
<feature type="region of interest" description="Disordered" evidence="1">
    <location>
        <begin position="98"/>
        <end position="150"/>
    </location>
</feature>
<dbReference type="AlphaFoldDB" id="A0A974P5F3"/>
<protein>
    <submittedName>
        <fullName evidence="3">Uncharacterized protein</fullName>
    </submittedName>
</protein>
<dbReference type="EMBL" id="CP068570">
    <property type="protein sequence ID" value="QQZ50745.1"/>
    <property type="molecule type" value="Genomic_DNA"/>
</dbReference>
<feature type="compositionally biased region" description="Pro residues" evidence="1">
    <location>
        <begin position="111"/>
        <end position="133"/>
    </location>
</feature>
<feature type="chain" id="PRO_5036962288" evidence="2">
    <location>
        <begin position="20"/>
        <end position="150"/>
    </location>
</feature>
<accession>A0A974P5F3</accession>
<sequence>MRLALAALTALSIAATATAAGAETWKPYSAVSDKSLQWSFDTDYSYRDAASGMVVIQQAIGKVGASPRMGPSAPGATDGVGSVVAIDCKAKSLMIIGSYSPSSPWRSPTRGAPPRPPRPTPPTTRPWWRPPATAPTSCPRSRDWQSRAAS</sequence>
<evidence type="ECO:0000256" key="2">
    <source>
        <dbReference type="SAM" id="SignalP"/>
    </source>
</evidence>
<feature type="compositionally biased region" description="Basic and acidic residues" evidence="1">
    <location>
        <begin position="140"/>
        <end position="150"/>
    </location>
</feature>
<feature type="signal peptide" evidence="2">
    <location>
        <begin position="1"/>
        <end position="19"/>
    </location>
</feature>
<keyword evidence="2" id="KW-0732">Signal</keyword>
<organism evidence="3">
    <name type="scientific">Phenylobacterium glaciei</name>
    <dbReference type="NCBI Taxonomy" id="2803784"/>
    <lineage>
        <taxon>Bacteria</taxon>
        <taxon>Pseudomonadati</taxon>
        <taxon>Pseudomonadota</taxon>
        <taxon>Alphaproteobacteria</taxon>
        <taxon>Caulobacterales</taxon>
        <taxon>Caulobacteraceae</taxon>
        <taxon>Phenylobacterium</taxon>
    </lineage>
</organism>
<proteinExistence type="predicted"/>
<name>A0A974P5F3_9CAUL</name>